<dbReference type="Proteomes" id="UP000321570">
    <property type="component" value="Unassembled WGS sequence"/>
</dbReference>
<dbReference type="GO" id="GO:0019888">
    <property type="term" value="F:protein phosphatase regulator activity"/>
    <property type="evidence" value="ECO:0007669"/>
    <property type="project" value="InterPro"/>
</dbReference>
<proteinExistence type="inferred from homology"/>
<accession>A0A564Y1S3</accession>
<dbReference type="InterPro" id="IPR001680">
    <property type="entry name" value="WD40_rpt"/>
</dbReference>
<dbReference type="InterPro" id="IPR018067">
    <property type="entry name" value="PP2A_PR55_CS"/>
</dbReference>
<feature type="region of interest" description="Disordered" evidence="5">
    <location>
        <begin position="126"/>
        <end position="165"/>
    </location>
</feature>
<dbReference type="InterPro" id="IPR000009">
    <property type="entry name" value="PP2A_PR55"/>
</dbReference>
<name>A0A564Y1S3_HYMDI</name>
<feature type="compositionally biased region" description="Acidic residues" evidence="5">
    <location>
        <begin position="524"/>
        <end position="543"/>
    </location>
</feature>
<dbReference type="PRINTS" id="PR00600">
    <property type="entry name" value="PP2APR55"/>
</dbReference>
<comment type="similarity">
    <text evidence="1 4">Belongs to the phosphatase 2A regulatory subunit B family.</text>
</comment>
<dbReference type="PROSITE" id="PS01024">
    <property type="entry name" value="PR55_1"/>
    <property type="match status" value="1"/>
</dbReference>
<evidence type="ECO:0000256" key="3">
    <source>
        <dbReference type="ARBA" id="ARBA00022737"/>
    </source>
</evidence>
<keyword evidence="2 4" id="KW-0853">WD repeat</keyword>
<feature type="compositionally biased region" description="Polar residues" evidence="5">
    <location>
        <begin position="146"/>
        <end position="165"/>
    </location>
</feature>
<evidence type="ECO:0000313" key="6">
    <source>
        <dbReference type="EMBL" id="VUZ40989.1"/>
    </source>
</evidence>
<dbReference type="SUPFAM" id="SSF50978">
    <property type="entry name" value="WD40 repeat-like"/>
    <property type="match status" value="1"/>
</dbReference>
<feature type="compositionally biased region" description="Polar residues" evidence="5">
    <location>
        <begin position="126"/>
        <end position="137"/>
    </location>
</feature>
<dbReference type="InterPro" id="IPR036322">
    <property type="entry name" value="WD40_repeat_dom_sf"/>
</dbReference>
<feature type="region of interest" description="Disordered" evidence="5">
    <location>
        <begin position="476"/>
        <end position="543"/>
    </location>
</feature>
<dbReference type="GO" id="GO:0000159">
    <property type="term" value="C:protein phosphatase type 2A complex"/>
    <property type="evidence" value="ECO:0007669"/>
    <property type="project" value="UniProtKB-UniRule"/>
</dbReference>
<reference evidence="6 7" key="1">
    <citation type="submission" date="2019-07" db="EMBL/GenBank/DDBJ databases">
        <authorList>
            <person name="Jastrzebski P J."/>
            <person name="Paukszto L."/>
            <person name="Jastrzebski P J."/>
        </authorList>
    </citation>
    <scope>NUCLEOTIDE SEQUENCE [LARGE SCALE GENOMIC DNA]</scope>
    <source>
        <strain evidence="6 7">WMS-il1</strain>
    </source>
</reference>
<evidence type="ECO:0000256" key="4">
    <source>
        <dbReference type="RuleBase" id="RU331113"/>
    </source>
</evidence>
<gene>
    <name evidence="6" type="ORF">WMSIL1_LOCUS1907</name>
</gene>
<feature type="compositionally biased region" description="Polar residues" evidence="5">
    <location>
        <begin position="476"/>
        <end position="495"/>
    </location>
</feature>
<dbReference type="InterPro" id="IPR015943">
    <property type="entry name" value="WD40/YVTN_repeat-like_dom_sf"/>
</dbReference>
<dbReference type="Pfam" id="PF00400">
    <property type="entry name" value="WD40"/>
    <property type="match status" value="2"/>
</dbReference>
<organism evidence="6 7">
    <name type="scientific">Hymenolepis diminuta</name>
    <name type="common">Rat tapeworm</name>
    <dbReference type="NCBI Taxonomy" id="6216"/>
    <lineage>
        <taxon>Eukaryota</taxon>
        <taxon>Metazoa</taxon>
        <taxon>Spiralia</taxon>
        <taxon>Lophotrochozoa</taxon>
        <taxon>Platyhelminthes</taxon>
        <taxon>Cestoda</taxon>
        <taxon>Eucestoda</taxon>
        <taxon>Cyclophyllidea</taxon>
        <taxon>Hymenolepididae</taxon>
        <taxon>Hymenolepis</taxon>
    </lineage>
</organism>
<evidence type="ECO:0000313" key="7">
    <source>
        <dbReference type="Proteomes" id="UP000321570"/>
    </source>
</evidence>
<sequence>MAACGSSEPFKLRLNEIKKGDFCNSKEDNAVTCIEFDESGDYLAAGDKAGRVYVFNGTGEESFYGMFCAFTSHESEFDYLKSLEIEEKINAIMWLPICNNSLQLLTTNDKVIKLWRMSEQSPSTYNFNFRQEQGDNQSGDDECLISGSSSNGDPSPTSENKSGINSSLKSVASLNSLRIPRYKKRKNLTIEVRSRKIYPNAHTYHINSLSLSSDQETFLSADDLRVNLWHVNHTEQSLQFVDIKPENMEDLNEVITCARFHPELCNMLGYSTSRGVVRLCDTRVKAICDEPTLCLNDPSLAGYRGFFCDIISSLSDFHFDHSRNYVLARDYLNLKVWDVRKGDRPCEVYSVHDPLRTQLVNLYESDAIFDKFLCSWSHDDRYLFTGSYGNVMRVFDRQQGSDWTYDLGDPEARPPEPIVSPDNVNVPFLSLTPGRPLLRPYRLQPKRFISSDSNVAKRFHLKSLCLANASSLDALNNSTSPSSTSEVENKPSTDSPVAVGSKRRKQTLLPIRRTPEEIERQAQDDEEEDGDPNSDGDDEDDFEFVEDDGKQHIDDMVNGIEHYRHSHRRKVNGMSVRSLLPGLQEVDFKKRFLQVACHPRRGLLVGVSGKEMFFMSEGGEALASDCDVEESEKLEGEEIALDSVNQDTSLSSQPCPKRPCLREEEEENIAFVEPPPSPSQQFLLIENVTPEEPSKMDLE</sequence>
<evidence type="ECO:0000256" key="5">
    <source>
        <dbReference type="SAM" id="MobiDB-lite"/>
    </source>
</evidence>
<protein>
    <recommendedName>
        <fullName evidence="4">Serine/threonine-protein phosphatase 2A 55 kDa regulatory subunit B</fullName>
    </recommendedName>
</protein>
<dbReference type="SMART" id="SM00320">
    <property type="entry name" value="WD40"/>
    <property type="match status" value="4"/>
</dbReference>
<dbReference type="Gene3D" id="2.130.10.10">
    <property type="entry name" value="YVTN repeat-like/Quinoprotein amine dehydrogenase"/>
    <property type="match status" value="2"/>
</dbReference>
<keyword evidence="7" id="KW-1185">Reference proteome</keyword>
<dbReference type="PANTHER" id="PTHR11871">
    <property type="entry name" value="PROTEIN PHOSPHATASE PP2A REGULATORY SUBUNIT B"/>
    <property type="match status" value="1"/>
</dbReference>
<feature type="region of interest" description="Disordered" evidence="5">
    <location>
        <begin position="664"/>
        <end position="699"/>
    </location>
</feature>
<dbReference type="EMBL" id="CABIJS010000044">
    <property type="protein sequence ID" value="VUZ40989.1"/>
    <property type="molecule type" value="Genomic_DNA"/>
</dbReference>
<feature type="compositionally biased region" description="Basic and acidic residues" evidence="5">
    <location>
        <begin position="513"/>
        <end position="523"/>
    </location>
</feature>
<evidence type="ECO:0000256" key="2">
    <source>
        <dbReference type="ARBA" id="ARBA00022574"/>
    </source>
</evidence>
<evidence type="ECO:0000256" key="1">
    <source>
        <dbReference type="ARBA" id="ARBA00008259"/>
    </source>
</evidence>
<dbReference type="AlphaFoldDB" id="A0A564Y1S3"/>
<keyword evidence="3 4" id="KW-0677">Repeat</keyword>